<feature type="domain" description="HTH araC/xylS-type" evidence="4">
    <location>
        <begin position="220"/>
        <end position="322"/>
    </location>
</feature>
<dbReference type="Proteomes" id="UP000294927">
    <property type="component" value="Unassembled WGS sequence"/>
</dbReference>
<reference evidence="5 6" key="1">
    <citation type="submission" date="2019-03" db="EMBL/GenBank/DDBJ databases">
        <title>Genomic Encyclopedia of Archaeal and Bacterial Type Strains, Phase II (KMG-II): from individual species to whole genera.</title>
        <authorList>
            <person name="Goeker M."/>
        </authorList>
    </citation>
    <scope>NUCLEOTIDE SEQUENCE [LARGE SCALE GENOMIC DNA]</scope>
    <source>
        <strain evidence="5 6">DSM 45499</strain>
    </source>
</reference>
<protein>
    <submittedName>
        <fullName evidence="5">Helix-turn-helix protein</fullName>
    </submittedName>
</protein>
<dbReference type="AlphaFoldDB" id="A0A4R7VZ82"/>
<evidence type="ECO:0000256" key="1">
    <source>
        <dbReference type="ARBA" id="ARBA00023015"/>
    </source>
</evidence>
<dbReference type="GO" id="GO:0043565">
    <property type="term" value="F:sequence-specific DNA binding"/>
    <property type="evidence" value="ECO:0007669"/>
    <property type="project" value="InterPro"/>
</dbReference>
<gene>
    <name evidence="5" type="ORF">CLV71_103613</name>
</gene>
<keyword evidence="2" id="KW-0238">DNA-binding</keyword>
<evidence type="ECO:0000313" key="6">
    <source>
        <dbReference type="Proteomes" id="UP000294927"/>
    </source>
</evidence>
<organism evidence="5 6">
    <name type="scientific">Actinophytocola oryzae</name>
    <dbReference type="NCBI Taxonomy" id="502181"/>
    <lineage>
        <taxon>Bacteria</taxon>
        <taxon>Bacillati</taxon>
        <taxon>Actinomycetota</taxon>
        <taxon>Actinomycetes</taxon>
        <taxon>Pseudonocardiales</taxon>
        <taxon>Pseudonocardiaceae</taxon>
    </lineage>
</organism>
<keyword evidence="3" id="KW-0804">Transcription</keyword>
<dbReference type="InterPro" id="IPR009057">
    <property type="entry name" value="Homeodomain-like_sf"/>
</dbReference>
<dbReference type="Pfam" id="PF12833">
    <property type="entry name" value="HTH_18"/>
    <property type="match status" value="1"/>
</dbReference>
<accession>A0A4R7VZ82</accession>
<dbReference type="PANTHER" id="PTHR46796">
    <property type="entry name" value="HTH-TYPE TRANSCRIPTIONAL ACTIVATOR RHAS-RELATED"/>
    <property type="match status" value="1"/>
</dbReference>
<dbReference type="OrthoDB" id="5464689at2"/>
<dbReference type="InterPro" id="IPR018060">
    <property type="entry name" value="HTH_AraC"/>
</dbReference>
<keyword evidence="6" id="KW-1185">Reference proteome</keyword>
<keyword evidence="1" id="KW-0805">Transcription regulation</keyword>
<dbReference type="GO" id="GO:0003700">
    <property type="term" value="F:DNA-binding transcription factor activity"/>
    <property type="evidence" value="ECO:0007669"/>
    <property type="project" value="InterPro"/>
</dbReference>
<dbReference type="SMART" id="SM00342">
    <property type="entry name" value="HTH_ARAC"/>
    <property type="match status" value="1"/>
</dbReference>
<sequence length="325" mass="35911">MALVSPPRHLLFETVDTERAAEYLTCMYGTRFRLAVERHGYFYRHSRLAGDSFSVDRSDVNRDTTFMIDSAPVLFVARARNSNLSYRCGDVEFRLGHGDVILCNLTEHGRPFRTRLRDGAVEAAILPFSVLAEIAQTRGAEPLRFASRQPVGPAQVAHLHATIDFVSGAIRDRPEAMSEPLVHGAAGRMLAAAVLAAFPSTALTDPTPADRRDSHPATLRRAVAFVEEAAHVDISVADVASAANVTIRAVQHAFRRHLDTTPMGYVRSVRLRRAHQELLAADPATGVTVTEIAARWGFYHPGRFARYYRATYGSAPYQTMLRDAP</sequence>
<comment type="caution">
    <text evidence="5">The sequence shown here is derived from an EMBL/GenBank/DDBJ whole genome shotgun (WGS) entry which is preliminary data.</text>
</comment>
<dbReference type="SUPFAM" id="SSF46689">
    <property type="entry name" value="Homeodomain-like"/>
    <property type="match status" value="2"/>
</dbReference>
<dbReference type="PANTHER" id="PTHR46796:SF12">
    <property type="entry name" value="HTH-TYPE DNA-BINDING TRANSCRIPTIONAL ACTIVATOR EUTR"/>
    <property type="match status" value="1"/>
</dbReference>
<evidence type="ECO:0000259" key="4">
    <source>
        <dbReference type="PROSITE" id="PS01124"/>
    </source>
</evidence>
<evidence type="ECO:0000256" key="3">
    <source>
        <dbReference type="ARBA" id="ARBA00023163"/>
    </source>
</evidence>
<evidence type="ECO:0000313" key="5">
    <source>
        <dbReference type="EMBL" id="TDV55372.1"/>
    </source>
</evidence>
<dbReference type="PROSITE" id="PS01124">
    <property type="entry name" value="HTH_ARAC_FAMILY_2"/>
    <property type="match status" value="1"/>
</dbReference>
<dbReference type="InterPro" id="IPR050204">
    <property type="entry name" value="AraC_XylS_family_regulators"/>
</dbReference>
<proteinExistence type="predicted"/>
<dbReference type="Gene3D" id="1.10.10.60">
    <property type="entry name" value="Homeodomain-like"/>
    <property type="match status" value="1"/>
</dbReference>
<dbReference type="EMBL" id="SOCP01000003">
    <property type="protein sequence ID" value="TDV55372.1"/>
    <property type="molecule type" value="Genomic_DNA"/>
</dbReference>
<name>A0A4R7VZ82_9PSEU</name>
<dbReference type="RefSeq" id="WP_133902442.1">
    <property type="nucleotide sequence ID" value="NZ_SOCP01000003.1"/>
</dbReference>
<evidence type="ECO:0000256" key="2">
    <source>
        <dbReference type="ARBA" id="ARBA00023125"/>
    </source>
</evidence>